<dbReference type="InterPro" id="IPR025497">
    <property type="entry name" value="PatA-like_N"/>
</dbReference>
<feature type="domain" description="PatA-like N-terminal" evidence="2">
    <location>
        <begin position="16"/>
        <end position="92"/>
    </location>
</feature>
<dbReference type="EMBL" id="BNJG01000001">
    <property type="protein sequence ID" value="GHO54299.1"/>
    <property type="molecule type" value="Genomic_DNA"/>
</dbReference>
<evidence type="ECO:0000259" key="2">
    <source>
        <dbReference type="Pfam" id="PF14332"/>
    </source>
</evidence>
<name>A0ABQ3UNK0_9CHLR</name>
<reference evidence="3 4" key="1">
    <citation type="journal article" date="2021" name="Int. J. Syst. Evol. Microbiol.">
        <title>Reticulibacter mediterranei gen. nov., sp. nov., within the new family Reticulibacteraceae fam. nov., and Ktedonospora formicarum gen. nov., sp. nov., Ktedonobacter robiniae sp. nov., Dictyobacter formicarum sp. nov. and Dictyobacter arantiisoli sp. nov., belonging to the class Ktedonobacteria.</title>
        <authorList>
            <person name="Yabe S."/>
            <person name="Zheng Y."/>
            <person name="Wang C.M."/>
            <person name="Sakai Y."/>
            <person name="Abe K."/>
            <person name="Yokota A."/>
            <person name="Donadio S."/>
            <person name="Cavaletti L."/>
            <person name="Monciardini P."/>
        </authorList>
    </citation>
    <scope>NUCLEOTIDE SEQUENCE [LARGE SCALE GENOMIC DNA]</scope>
    <source>
        <strain evidence="3 4">SOSP1-30</strain>
    </source>
</reference>
<accession>A0ABQ3UNK0</accession>
<proteinExistence type="predicted"/>
<evidence type="ECO:0000256" key="1">
    <source>
        <dbReference type="SAM" id="MobiDB-lite"/>
    </source>
</evidence>
<dbReference type="RefSeq" id="WP_201371031.1">
    <property type="nucleotide sequence ID" value="NZ_BNJG01000001.1"/>
</dbReference>
<dbReference type="Pfam" id="PF14332">
    <property type="entry name" value="DUF4388"/>
    <property type="match status" value="1"/>
</dbReference>
<gene>
    <name evidence="3" type="ORF">KSB_27740</name>
</gene>
<feature type="compositionally biased region" description="Polar residues" evidence="1">
    <location>
        <begin position="109"/>
        <end position="129"/>
    </location>
</feature>
<sequence>MEKDVTQQQGRITDNLSRIIQIIQVEGRTGELRVGRGEGINAEIGSIGFTNGQIVFAQVGSYMGPDALNIMIGWGKCVFVFIPHLTTGPLQQTGPIPSQRETSPVIPQLRQSAPQQGGQPATASGNNSFPLTAVPRATMSVMKAIGVIEKAGLPRLYRQVILAIDGRQAVGELIRSINCTPEEMSQILQTLEELTIIRVVR</sequence>
<evidence type="ECO:0000313" key="3">
    <source>
        <dbReference type="EMBL" id="GHO54299.1"/>
    </source>
</evidence>
<dbReference type="Proteomes" id="UP000654345">
    <property type="component" value="Unassembled WGS sequence"/>
</dbReference>
<organism evidence="3 4">
    <name type="scientific">Ktedonobacter robiniae</name>
    <dbReference type="NCBI Taxonomy" id="2778365"/>
    <lineage>
        <taxon>Bacteria</taxon>
        <taxon>Bacillati</taxon>
        <taxon>Chloroflexota</taxon>
        <taxon>Ktedonobacteria</taxon>
        <taxon>Ktedonobacterales</taxon>
        <taxon>Ktedonobacteraceae</taxon>
        <taxon>Ktedonobacter</taxon>
    </lineage>
</organism>
<keyword evidence="4" id="KW-1185">Reference proteome</keyword>
<protein>
    <recommendedName>
        <fullName evidence="2">PatA-like N-terminal domain-containing protein</fullName>
    </recommendedName>
</protein>
<feature type="compositionally biased region" description="Polar residues" evidence="1">
    <location>
        <begin position="90"/>
        <end position="102"/>
    </location>
</feature>
<comment type="caution">
    <text evidence="3">The sequence shown here is derived from an EMBL/GenBank/DDBJ whole genome shotgun (WGS) entry which is preliminary data.</text>
</comment>
<feature type="region of interest" description="Disordered" evidence="1">
    <location>
        <begin position="90"/>
        <end position="129"/>
    </location>
</feature>
<evidence type="ECO:0000313" key="4">
    <source>
        <dbReference type="Proteomes" id="UP000654345"/>
    </source>
</evidence>